<dbReference type="GO" id="GO:0016874">
    <property type="term" value="F:ligase activity"/>
    <property type="evidence" value="ECO:0007669"/>
    <property type="project" value="UniProtKB-KW"/>
</dbReference>
<reference evidence="4" key="1">
    <citation type="journal article" date="2019" name="Int. J. Syst. Evol. Microbiol.">
        <title>The Global Catalogue of Microorganisms (GCM) 10K type strain sequencing project: providing services to taxonomists for standard genome sequencing and annotation.</title>
        <authorList>
            <consortium name="The Broad Institute Genomics Platform"/>
            <consortium name="The Broad Institute Genome Sequencing Center for Infectious Disease"/>
            <person name="Wu L."/>
            <person name="Ma J."/>
        </authorList>
    </citation>
    <scope>NUCLEOTIDE SEQUENCE [LARGE SCALE GENOMIC DNA]</scope>
    <source>
        <strain evidence="4">JCM 11483</strain>
    </source>
</reference>
<proteinExistence type="predicted"/>
<evidence type="ECO:0000313" key="3">
    <source>
        <dbReference type="EMBL" id="GAA3286245.1"/>
    </source>
</evidence>
<dbReference type="SUPFAM" id="SSF55681">
    <property type="entry name" value="Class II aaRS and biotin synthetases"/>
    <property type="match status" value="1"/>
</dbReference>
<protein>
    <submittedName>
        <fullName evidence="3">Biotin/lipoate A/B protein ligase family protein</fullName>
    </submittedName>
</protein>
<dbReference type="InterPro" id="IPR045864">
    <property type="entry name" value="aa-tRNA-synth_II/BPL/LPL"/>
</dbReference>
<dbReference type="Proteomes" id="UP001501736">
    <property type="component" value="Unassembled WGS sequence"/>
</dbReference>
<evidence type="ECO:0000256" key="1">
    <source>
        <dbReference type="SAM" id="MobiDB-lite"/>
    </source>
</evidence>
<dbReference type="PROSITE" id="PS51733">
    <property type="entry name" value="BPL_LPL_CATALYTIC"/>
    <property type="match status" value="1"/>
</dbReference>
<keyword evidence="4" id="KW-1185">Reference proteome</keyword>
<dbReference type="Pfam" id="PF21948">
    <property type="entry name" value="LplA-B_cat"/>
    <property type="match status" value="1"/>
</dbReference>
<dbReference type="Gene3D" id="3.30.930.10">
    <property type="entry name" value="Bira Bifunctional Protein, Domain 2"/>
    <property type="match status" value="1"/>
</dbReference>
<evidence type="ECO:0000313" key="4">
    <source>
        <dbReference type="Proteomes" id="UP001501736"/>
    </source>
</evidence>
<gene>
    <name evidence="3" type="ORF">GCM10020260_20650</name>
</gene>
<feature type="compositionally biased region" description="Low complexity" evidence="1">
    <location>
        <begin position="1"/>
        <end position="12"/>
    </location>
</feature>
<feature type="domain" description="BPL/LPL catalytic" evidence="2">
    <location>
        <begin position="56"/>
        <end position="255"/>
    </location>
</feature>
<dbReference type="RefSeq" id="WP_344720979.1">
    <property type="nucleotide sequence ID" value="NZ_BAAAYG010000007.1"/>
</dbReference>
<comment type="caution">
    <text evidence="3">The sequence shown here is derived from an EMBL/GenBank/DDBJ whole genome shotgun (WGS) entry which is preliminary data.</text>
</comment>
<name>A0ABP6RL25_9MICC</name>
<organism evidence="3 4">
    <name type="scientific">Nesterenkonia halobia</name>
    <dbReference type="NCBI Taxonomy" id="37922"/>
    <lineage>
        <taxon>Bacteria</taxon>
        <taxon>Bacillati</taxon>
        <taxon>Actinomycetota</taxon>
        <taxon>Actinomycetes</taxon>
        <taxon>Micrococcales</taxon>
        <taxon>Micrococcaceae</taxon>
        <taxon>Nesterenkonia</taxon>
    </lineage>
</organism>
<dbReference type="EMBL" id="BAAAYG010000007">
    <property type="protein sequence ID" value="GAA3286245.1"/>
    <property type="molecule type" value="Genomic_DNA"/>
</dbReference>
<keyword evidence="3" id="KW-0436">Ligase</keyword>
<feature type="region of interest" description="Disordered" evidence="1">
    <location>
        <begin position="1"/>
        <end position="20"/>
    </location>
</feature>
<sequence>MSASTVVAADADAGPDRRADAAGERTRLLLHRPSVSRGAAGDLDAAIAWLQGTRSGATPPMLRIYRPRPTVAFGQRDRRLPGHGAAAEACRRRGFEPLVRRAGGRAAAYHPGCLVVDHIEPDHDPVVESRTRFSRFGELLTETLLRCGVDARSGEIPDEYCPGEHSVHGVAGDRRVKLVGTAQRVIGTGWLFSSVIVVEDGAAIRRVLSEVYEALGLDWDPLTAGAAEDVRPGLDVDAVEEQLLAVYREQHELLAGEPPPLD</sequence>
<evidence type="ECO:0000259" key="2">
    <source>
        <dbReference type="PROSITE" id="PS51733"/>
    </source>
</evidence>
<dbReference type="InterPro" id="IPR004143">
    <property type="entry name" value="BPL_LPL_catalytic"/>
</dbReference>
<accession>A0ABP6RL25</accession>